<evidence type="ECO:0000313" key="5">
    <source>
        <dbReference type="EMBL" id="PWV05219.1"/>
    </source>
</evidence>
<comment type="caution">
    <text evidence="5">The sequence shown here is derived from an EMBL/GenBank/DDBJ whole genome shotgun (WGS) entry which is preliminary data.</text>
</comment>
<organism evidence="5 6">
    <name type="scientific">Trypanosoma cruzi</name>
    <dbReference type="NCBI Taxonomy" id="5693"/>
    <lineage>
        <taxon>Eukaryota</taxon>
        <taxon>Discoba</taxon>
        <taxon>Euglenozoa</taxon>
        <taxon>Kinetoplastea</taxon>
        <taxon>Metakinetoplastina</taxon>
        <taxon>Trypanosomatida</taxon>
        <taxon>Trypanosomatidae</taxon>
        <taxon>Trypanosoma</taxon>
        <taxon>Schizotrypanum</taxon>
    </lineage>
</organism>
<keyword evidence="3" id="KW-0862">Zinc</keyword>
<dbReference type="VEuPathDB" id="TriTrypDB:ECC02_004373"/>
<keyword evidence="2" id="KW-0863">Zinc-finger</keyword>
<proteinExistence type="predicted"/>
<accession>A0A2V2WC68</accession>
<dbReference type="OrthoDB" id="241166at2759"/>
<dbReference type="VEuPathDB" id="TriTrypDB:C4B63_9g215"/>
<dbReference type="SMART" id="SM00547">
    <property type="entry name" value="ZnF_RBZ"/>
    <property type="match status" value="3"/>
</dbReference>
<dbReference type="VEuPathDB" id="TriTrypDB:TcCL_ESM05176"/>
<dbReference type="EMBL" id="PRFC01000136">
    <property type="protein sequence ID" value="PWV05219.1"/>
    <property type="molecule type" value="Genomic_DNA"/>
</dbReference>
<reference evidence="5 6" key="1">
    <citation type="journal article" date="2018" name="Microb. Genom.">
        <title>Expanding an expanded genome: long-read sequencing of Trypanosoma cruzi.</title>
        <authorList>
            <person name="Berna L."/>
            <person name="Rodriguez M."/>
            <person name="Chiribao M.L."/>
            <person name="Parodi-Talice A."/>
            <person name="Pita S."/>
            <person name="Rijo G."/>
            <person name="Alvarez-Valin F."/>
            <person name="Robello C."/>
        </authorList>
    </citation>
    <scope>NUCLEOTIDE SEQUENCE [LARGE SCALE GENOMIC DNA]</scope>
    <source>
        <strain evidence="5 6">TCC</strain>
    </source>
</reference>
<evidence type="ECO:0000256" key="2">
    <source>
        <dbReference type="ARBA" id="ARBA00022771"/>
    </source>
</evidence>
<dbReference type="InterPro" id="IPR001876">
    <property type="entry name" value="Znf_RanBP2"/>
</dbReference>
<sequence length="1339" mass="148581">MLKAPYIRAAAVGRKIPLLPLEYYSGGRHGAAFMLAELRRLDDRKDSSTSNTAPSLALWLYRSSLLRRLWLEGIVCDAVVADGFTAREFTALLHRILQAPRFLRGENKATQDEAVKLVWGVQKEFAWRVLGAIVEENQWFWTLREAWDCATTLVKDSVFPDDVMSLSLLLPLARRMATREGSGCTLHEGLRDLHAQKLHGGVLWFLARRATSSPRPEKQLLEAATKAACAVPTFLIIKSSDGKLNGDDEKQMASLLQMTHGSGETSQESVFSPFWHVLLYEMVYYAHCILCDATAKERHQVGTLLSLRRVLCSFCRHSLVRPVLEFHCAITAPWRKGLEKDPSALNARYGPLVYREALLLDAYALMTLGHVGETAIDVDDAAVKEVMMIQSRCLAHLEALAQNKPDAGIDRDAMGLHRGARAGVERRLCEGIRLSFKLLLRRGAYEVIHQILTRCPSLGGSWEGGKALVMLGKHMEAVSIFTNFLESTRKQFASGIPHHIRCMMLEAVEGAARSYLKETSDVTGRLVSLYEVTRNWGFPVPAAVTFAAILRACCTGRNGTEGFRNWGRKKRLDLMNALLRHHVTVAAYIGDGLLLETIEIFVKLLAECREGALSSNVDLLPLLQRAHPGLPVYRVAILHFLRVEYKDAVNALLKHIAPSSADTTVLLTPLQELPLAALEALSRHVAQAESEEQRVVSAVLSALEYRRFAEEQRLPWQCHLCRHWNKKNASACKLCGSLELAVVRCHACGGFSPTSAPGCLVCGAEKRRNTSDQGVSHVREDCTIFPLRRWRCGRCNHTNEPQHLFYCSKCGSVQPEMVEALTHTSFDCRVCSHHNPLGLLRPWCPACGTLSTVAAAGPPKTLWRCVECRTLTPWILTHCHGCGGSKPAPTLRFDTPWFTRVCMSCEAINPAWSVVCHGCGVKLATDGGKKEHEVEEREQLVVHSARGEVSAGEPTSTSCPHCGNLYPDHRDMFCRTCFVLRPNSTCLLWVCLHNNCLGVNVRYGERGERGLLVCSHCGVSHNIAAAGGYHSNPLRYRELTSVEKRRGCGKDPPTGDESRGMQSSQLPSALLLPVPSAPRVCAFCGAYLQLQNIARICHVCFYCGYSLPHSSDASAAEHDIALRLILSAMLQTVHRVKQGLLSSTTVLSPLRSMLMALLRAQEVQLPWRGCDLLNGMRCGLQSRVPVLENDTVHSSVCDVAEIIRTVCEIASSATVDEKATAKEGTKSSWTKKRPWVHLALDLVDLMNRTTEYDELGFDVLAQLCMEVRPQQRSHIYRETHWTYLRYMKLPREFIVNDVVCPTCLLPKARGTGEAGNTCRCTVSLTDSGATDASVMIKRA</sequence>
<dbReference type="VEuPathDB" id="TriTrypDB:C3747_136g64"/>
<dbReference type="PROSITE" id="PS01358">
    <property type="entry name" value="ZF_RANBP2_1"/>
    <property type="match status" value="1"/>
</dbReference>
<dbReference type="VEuPathDB" id="TriTrypDB:TcBrA4_0100730"/>
<dbReference type="VEuPathDB" id="TriTrypDB:TCSYLVIO_000458"/>
<gene>
    <name evidence="5" type="ORF">C3747_136g64</name>
</gene>
<keyword evidence="1" id="KW-0479">Metal-binding</keyword>
<dbReference type="VEuPathDB" id="TriTrypDB:TcCLB.511621.240"/>
<dbReference type="GO" id="GO:0008270">
    <property type="term" value="F:zinc ion binding"/>
    <property type="evidence" value="ECO:0007669"/>
    <property type="project" value="UniProtKB-KW"/>
</dbReference>
<name>A0A2V2WC68_TRYCR</name>
<evidence type="ECO:0000256" key="1">
    <source>
        <dbReference type="ARBA" id="ARBA00022723"/>
    </source>
</evidence>
<dbReference type="VEuPathDB" id="TriTrypDB:TcG_08409"/>
<dbReference type="Proteomes" id="UP000246078">
    <property type="component" value="Unassembled WGS sequence"/>
</dbReference>
<feature type="domain" description="RanBP2-type" evidence="4">
    <location>
        <begin position="716"/>
        <end position="735"/>
    </location>
</feature>
<dbReference type="VEuPathDB" id="TriTrypDB:BCY84_02967"/>
<evidence type="ECO:0000259" key="4">
    <source>
        <dbReference type="PROSITE" id="PS01358"/>
    </source>
</evidence>
<dbReference type="VEuPathDB" id="TriTrypDB:Tc_MARK_9693"/>
<evidence type="ECO:0000256" key="3">
    <source>
        <dbReference type="ARBA" id="ARBA00022833"/>
    </source>
</evidence>
<evidence type="ECO:0000313" key="6">
    <source>
        <dbReference type="Proteomes" id="UP000246078"/>
    </source>
</evidence>
<dbReference type="VEuPathDB" id="TriTrypDB:TcYC6_0076040"/>
<dbReference type="VEuPathDB" id="TriTrypDB:TcCLB.504741.130"/>
<protein>
    <recommendedName>
        <fullName evidence="4">RanBP2-type domain-containing protein</fullName>
    </recommendedName>
</protein>